<dbReference type="PANTHER" id="PTHR34047:SF7">
    <property type="entry name" value="RNA-DIRECTED DNA POLYMERASE"/>
    <property type="match status" value="1"/>
</dbReference>
<protein>
    <recommendedName>
        <fullName evidence="1">RNA-directed DNA polymerase</fullName>
        <ecNumber evidence="1">2.7.7.49</ecNumber>
    </recommendedName>
</protein>
<evidence type="ECO:0000256" key="9">
    <source>
        <dbReference type="ARBA" id="ARBA00048173"/>
    </source>
</evidence>
<dbReference type="InterPro" id="IPR000123">
    <property type="entry name" value="Reverse_transcriptase_msDNA"/>
</dbReference>
<keyword evidence="12" id="KW-1185">Reference proteome</keyword>
<evidence type="ECO:0000256" key="5">
    <source>
        <dbReference type="ARBA" id="ARBA00022842"/>
    </source>
</evidence>
<dbReference type="GO" id="GO:0051607">
    <property type="term" value="P:defense response to virus"/>
    <property type="evidence" value="ECO:0007669"/>
    <property type="project" value="UniProtKB-KW"/>
</dbReference>
<evidence type="ECO:0000256" key="6">
    <source>
        <dbReference type="ARBA" id="ARBA00022918"/>
    </source>
</evidence>
<feature type="domain" description="Reverse transcriptase" evidence="10">
    <location>
        <begin position="165"/>
        <end position="404"/>
    </location>
</feature>
<dbReference type="Pfam" id="PF00078">
    <property type="entry name" value="RVT_1"/>
    <property type="match status" value="1"/>
</dbReference>
<dbReference type="InterPro" id="IPR043502">
    <property type="entry name" value="DNA/RNA_pol_sf"/>
</dbReference>
<comment type="catalytic activity">
    <reaction evidence="9">
        <text>DNA(n) + a 2'-deoxyribonucleoside 5'-triphosphate = DNA(n+1) + diphosphate</text>
        <dbReference type="Rhea" id="RHEA:22508"/>
        <dbReference type="Rhea" id="RHEA-COMP:17339"/>
        <dbReference type="Rhea" id="RHEA-COMP:17340"/>
        <dbReference type="ChEBI" id="CHEBI:33019"/>
        <dbReference type="ChEBI" id="CHEBI:61560"/>
        <dbReference type="ChEBI" id="CHEBI:173112"/>
        <dbReference type="EC" id="2.7.7.49"/>
    </reaction>
</comment>
<accession>Q0B2J1</accession>
<proteinExistence type="inferred from homology"/>
<dbReference type="InterPro" id="IPR051083">
    <property type="entry name" value="GrpII_Intron_Splice-Mob/Def"/>
</dbReference>
<evidence type="ECO:0000256" key="7">
    <source>
        <dbReference type="ARBA" id="ARBA00023118"/>
    </source>
</evidence>
<dbReference type="EC" id="2.7.7.49" evidence="1"/>
<organism evidence="11 12">
    <name type="scientific">Burkholderia ambifaria (strain ATCC BAA-244 / DSM 16087 / CCUG 44356 / LMG 19182 / AMMD)</name>
    <name type="common">Burkholderia cepacia (strain AMMD)</name>
    <dbReference type="NCBI Taxonomy" id="339670"/>
    <lineage>
        <taxon>Bacteria</taxon>
        <taxon>Pseudomonadati</taxon>
        <taxon>Pseudomonadota</taxon>
        <taxon>Betaproteobacteria</taxon>
        <taxon>Burkholderiales</taxon>
        <taxon>Burkholderiaceae</taxon>
        <taxon>Burkholderia</taxon>
        <taxon>Burkholderia cepacia complex</taxon>
    </lineage>
</organism>
<evidence type="ECO:0000259" key="10">
    <source>
        <dbReference type="PROSITE" id="PS50878"/>
    </source>
</evidence>
<sequence>MRRKSAGCALRNDCSRSTCHVDSSSRPFLAMHASRFDTARMIAEAMLAGPPERGGMLERIKTVLGAAPSWSHELVDHAIAHFGTHWADVDTDLLASALADTSAFMIAWYGRDRPVVMRIVRRPPVQRLLPARLAGADVPQWPTCGDLARWLGVSAPELDWLSERWRVDARGSGSPLHHYTYTGYDKRRGGCRLIEIPKGRLREAQRRILHGLLDRIPPHDAAHGFRKGRGIVSFAAPHADRDVVVRFDLADFFVSVRAARVHALFVTLGYPAEVARTLTALCTNRVPSARLLEADLRDRFDWTGRQRYRNRHLPQGAPTSPALANLCAFRLDMRLAALARSLDATYTRYADDLAFSGGGALAREAGRLQVRVAAIALEEGFALQLRKTRVMRRGVRQQLAGVVVNRHPNLARDEFDVLKAILTNCIRHGPASQNRAAHPDFRAYLAGRVAHARALNAARGAKLHALFARIAWDGCSFGA</sequence>
<dbReference type="PANTHER" id="PTHR34047">
    <property type="entry name" value="NUCLEAR INTRON MATURASE 1, MITOCHONDRIAL-RELATED"/>
    <property type="match status" value="1"/>
</dbReference>
<comment type="similarity">
    <text evidence="8">Belongs to the bacterial reverse transcriptase family.</text>
</comment>
<dbReference type="AlphaFoldDB" id="Q0B2J1"/>
<keyword evidence="7" id="KW-0051">Antiviral defense</keyword>
<dbReference type="GO" id="GO:0003723">
    <property type="term" value="F:RNA binding"/>
    <property type="evidence" value="ECO:0007669"/>
    <property type="project" value="InterPro"/>
</dbReference>
<dbReference type="PRINTS" id="PR00866">
    <property type="entry name" value="RNADNAPOLMS"/>
</dbReference>
<evidence type="ECO:0000313" key="11">
    <source>
        <dbReference type="EMBL" id="ABI91632.1"/>
    </source>
</evidence>
<evidence type="ECO:0000256" key="1">
    <source>
        <dbReference type="ARBA" id="ARBA00012493"/>
    </source>
</evidence>
<evidence type="ECO:0000313" key="12">
    <source>
        <dbReference type="Proteomes" id="UP000000662"/>
    </source>
</evidence>
<dbReference type="KEGG" id="bam:Bamb_6088"/>
<dbReference type="PROSITE" id="PS50878">
    <property type="entry name" value="RT_POL"/>
    <property type="match status" value="1"/>
</dbReference>
<keyword evidence="6 11" id="KW-0695">RNA-directed DNA polymerase</keyword>
<evidence type="ECO:0000256" key="3">
    <source>
        <dbReference type="ARBA" id="ARBA00022695"/>
    </source>
</evidence>
<reference evidence="11" key="1">
    <citation type="submission" date="2006-08" db="EMBL/GenBank/DDBJ databases">
        <title>Complete sequence of Chromosome 3 of Burkholderia cepacia AMMD.</title>
        <authorList>
            <consortium name="US DOE Joint Genome Institute"/>
            <person name="Copeland A."/>
            <person name="Lucas S."/>
            <person name="Lapidus A."/>
            <person name="Barry K."/>
            <person name="Detter J.C."/>
            <person name="Glavina del Rio T."/>
            <person name="Hammon N."/>
            <person name="Israni S."/>
            <person name="Pitluck S."/>
            <person name="Bruce D."/>
            <person name="Chain P."/>
            <person name="Malfatti S."/>
            <person name="Shin M."/>
            <person name="Vergez L."/>
            <person name="Schmutz J."/>
            <person name="Larimer F."/>
            <person name="Land M."/>
            <person name="Hauser L."/>
            <person name="Kyrpides N."/>
            <person name="Kim E."/>
            <person name="Parke J."/>
            <person name="Coenye T."/>
            <person name="Konstantinidis K."/>
            <person name="Ramette A."/>
            <person name="Tiedje J."/>
            <person name="Richardson P."/>
        </authorList>
    </citation>
    <scope>NUCLEOTIDE SEQUENCE</scope>
    <source>
        <strain evidence="11">AMMD</strain>
    </source>
</reference>
<evidence type="ECO:0000256" key="4">
    <source>
        <dbReference type="ARBA" id="ARBA00022723"/>
    </source>
</evidence>
<dbReference type="SUPFAM" id="SSF56672">
    <property type="entry name" value="DNA/RNA polymerases"/>
    <property type="match status" value="1"/>
</dbReference>
<keyword evidence="3 11" id="KW-0548">Nucleotidyltransferase</keyword>
<dbReference type="EMBL" id="CP000442">
    <property type="protein sequence ID" value="ABI91632.1"/>
    <property type="molecule type" value="Genomic_DNA"/>
</dbReference>
<dbReference type="eggNOG" id="COG3344">
    <property type="taxonomic scope" value="Bacteria"/>
</dbReference>
<dbReference type="InterPro" id="IPR000477">
    <property type="entry name" value="RT_dom"/>
</dbReference>
<evidence type="ECO:0000256" key="2">
    <source>
        <dbReference type="ARBA" id="ARBA00022679"/>
    </source>
</evidence>
<dbReference type="Proteomes" id="UP000000662">
    <property type="component" value="Chromosome 3"/>
</dbReference>
<keyword evidence="2 11" id="KW-0808">Transferase</keyword>
<dbReference type="CDD" id="cd03487">
    <property type="entry name" value="RT_Bac_retron_II"/>
    <property type="match status" value="1"/>
</dbReference>
<keyword evidence="4" id="KW-0479">Metal-binding</keyword>
<dbReference type="GO" id="GO:0046872">
    <property type="term" value="F:metal ion binding"/>
    <property type="evidence" value="ECO:0007669"/>
    <property type="project" value="UniProtKB-KW"/>
</dbReference>
<keyword evidence="5" id="KW-0460">Magnesium</keyword>
<gene>
    <name evidence="11" type="ordered locus">Bamb_6088</name>
</gene>
<dbReference type="GO" id="GO:0003964">
    <property type="term" value="F:RNA-directed DNA polymerase activity"/>
    <property type="evidence" value="ECO:0007669"/>
    <property type="project" value="UniProtKB-KW"/>
</dbReference>
<name>Q0B2J1_BURCM</name>
<evidence type="ECO:0000256" key="8">
    <source>
        <dbReference type="ARBA" id="ARBA00034120"/>
    </source>
</evidence>